<dbReference type="OrthoDB" id="5625749at2"/>
<name>I3CBN9_9GAMM</name>
<gene>
    <name evidence="1" type="ORF">BegalDRAFT_0108</name>
</gene>
<dbReference type="STRING" id="395493.BegalDRAFT_0108"/>
<protein>
    <recommendedName>
        <fullName evidence="3">DUF945 family protein</fullName>
    </recommendedName>
</protein>
<dbReference type="eggNOG" id="COG5339">
    <property type="taxonomic scope" value="Bacteria"/>
</dbReference>
<evidence type="ECO:0000313" key="1">
    <source>
        <dbReference type="EMBL" id="EIJ41032.1"/>
    </source>
</evidence>
<evidence type="ECO:0000313" key="2">
    <source>
        <dbReference type="Proteomes" id="UP000005744"/>
    </source>
</evidence>
<evidence type="ECO:0008006" key="3">
    <source>
        <dbReference type="Google" id="ProtNLM"/>
    </source>
</evidence>
<keyword evidence="2" id="KW-1185">Reference proteome</keyword>
<proteinExistence type="predicted"/>
<sequence length="448" mass="50736">MMKKPRIFLIFSIFLLIISGLIPYITGIKAEEQFTLISMQLPDNLKIVNSNYQRGWLNSTAESTLLLREANDTVQTITLTHQIEHGFLPLKPAVIYTYIQADLSNNTPPNQLTGQASPFFIRTELQANGDVNNTLNMERLRLQQADNAMQWQGLTGEVNLSQTGHLASTTLKLPALHSQSKLGELTIQDLQLQATVEESIAHLLLGHGHLQIGTLTLTNPFIGKIQLSELTINSYNVPNDTYLNLQFLITSKQLQLNTHNYQNVKIVLDLNQIHKESLQNIIVQLNQLQNLQFTSPTQLNFWLLGIMMRDGIPLLKHNPTVNISELSALTDAGTVNAQLKVHIDNLPSVSIFTLNTLPTNFIYEFSLEAPKPFLNKLIQTITYYWLTPEAVSATIIEARLQHWEKQGLLIATQTNQQYKTEITWKNNRLNVNGQNIPTQRVETIEKNY</sequence>
<reference evidence="1 2" key="1">
    <citation type="submission" date="2011-11" db="EMBL/GenBank/DDBJ databases">
        <title>Improved High-Quality Draft sequence of Beggiatoa alba B18lD.</title>
        <authorList>
            <consortium name="US DOE Joint Genome Institute"/>
            <person name="Lucas S."/>
            <person name="Han J."/>
            <person name="Lapidus A."/>
            <person name="Cheng J.-F."/>
            <person name="Goodwin L."/>
            <person name="Pitluck S."/>
            <person name="Peters L."/>
            <person name="Mikhailova N."/>
            <person name="Held B."/>
            <person name="Detter J.C."/>
            <person name="Han C."/>
            <person name="Tapia R."/>
            <person name="Land M."/>
            <person name="Hauser L."/>
            <person name="Kyrpides N."/>
            <person name="Ivanova N."/>
            <person name="Pagani I."/>
            <person name="Samuel K."/>
            <person name="Teske A."/>
            <person name="Mueller J."/>
            <person name="Woyke T."/>
        </authorList>
    </citation>
    <scope>NUCLEOTIDE SEQUENCE [LARGE SCALE GENOMIC DNA]</scope>
    <source>
        <strain evidence="1 2">B18LD</strain>
    </source>
</reference>
<dbReference type="RefSeq" id="WP_002682594.1">
    <property type="nucleotide sequence ID" value="NZ_JH600070.1"/>
</dbReference>
<accession>I3CBN9</accession>
<dbReference type="Proteomes" id="UP000005744">
    <property type="component" value="Unassembled WGS sequence"/>
</dbReference>
<dbReference type="InterPro" id="IPR010352">
    <property type="entry name" value="DUF945"/>
</dbReference>
<dbReference type="HOGENOM" id="CLU_645476_0_0_6"/>
<dbReference type="EMBL" id="JH600070">
    <property type="protein sequence ID" value="EIJ41032.1"/>
    <property type="molecule type" value="Genomic_DNA"/>
</dbReference>
<organism evidence="1 2">
    <name type="scientific">Beggiatoa alba B18LD</name>
    <dbReference type="NCBI Taxonomy" id="395493"/>
    <lineage>
        <taxon>Bacteria</taxon>
        <taxon>Pseudomonadati</taxon>
        <taxon>Pseudomonadota</taxon>
        <taxon>Gammaproteobacteria</taxon>
        <taxon>Thiotrichales</taxon>
        <taxon>Thiotrichaceae</taxon>
        <taxon>Beggiatoa</taxon>
    </lineage>
</organism>
<dbReference type="AlphaFoldDB" id="I3CBN9"/>
<dbReference type="Pfam" id="PF06097">
    <property type="entry name" value="DUF945"/>
    <property type="match status" value="1"/>
</dbReference>